<gene>
    <name evidence="2" type="ORF">PHACADRAFT_260271</name>
</gene>
<reference evidence="2 3" key="1">
    <citation type="journal article" date="2012" name="BMC Genomics">
        <title>Comparative genomics of the white-rot fungi, Phanerochaete carnosa and P. chrysosporium, to elucidate the genetic basis of the distinct wood types they colonize.</title>
        <authorList>
            <person name="Suzuki H."/>
            <person name="MacDonald J."/>
            <person name="Syed K."/>
            <person name="Salamov A."/>
            <person name="Hori C."/>
            <person name="Aerts A."/>
            <person name="Henrissat B."/>
            <person name="Wiebenga A."/>
            <person name="vanKuyk P.A."/>
            <person name="Barry K."/>
            <person name="Lindquist E."/>
            <person name="LaButti K."/>
            <person name="Lapidus A."/>
            <person name="Lucas S."/>
            <person name="Coutinho P."/>
            <person name="Gong Y."/>
            <person name="Samejima M."/>
            <person name="Mahadevan R."/>
            <person name="Abou-Zaid M."/>
            <person name="de Vries R.P."/>
            <person name="Igarashi K."/>
            <person name="Yadav J.S."/>
            <person name="Grigoriev I.V."/>
            <person name="Master E.R."/>
        </authorList>
    </citation>
    <scope>NUCLEOTIDE SEQUENCE [LARGE SCALE GENOMIC DNA]</scope>
    <source>
        <strain evidence="2 3">HHB-10118-sp</strain>
    </source>
</reference>
<accession>K5VQM9</accession>
<evidence type="ECO:0000313" key="2">
    <source>
        <dbReference type="EMBL" id="EKM53773.1"/>
    </source>
</evidence>
<sequence length="130" mass="13321">MDGTIDVRRTPAESAALAPVKLESTDSEPPFSEISSLTTSHGSSPSGPSPLAGSPYPVHATTCPDAPPSVCEHVGAQTFEGAALPVWDTHASPDSTSSAALVQRVASLEAIIARLCTLLERRDEGVGTGI</sequence>
<keyword evidence="3" id="KW-1185">Reference proteome</keyword>
<evidence type="ECO:0000256" key="1">
    <source>
        <dbReference type="SAM" id="MobiDB-lite"/>
    </source>
</evidence>
<feature type="region of interest" description="Disordered" evidence="1">
    <location>
        <begin position="1"/>
        <end position="67"/>
    </location>
</feature>
<dbReference type="AlphaFoldDB" id="K5VQM9"/>
<dbReference type="GeneID" id="18917686"/>
<name>K5VQM9_PHACS</name>
<dbReference type="KEGG" id="pco:PHACADRAFT_260271"/>
<dbReference type="HOGENOM" id="CLU_1938904_0_0_1"/>
<dbReference type="InParanoid" id="K5VQM9"/>
<dbReference type="EMBL" id="JH930474">
    <property type="protein sequence ID" value="EKM53773.1"/>
    <property type="molecule type" value="Genomic_DNA"/>
</dbReference>
<organism evidence="2 3">
    <name type="scientific">Phanerochaete carnosa (strain HHB-10118-sp)</name>
    <name type="common">White-rot fungus</name>
    <name type="synonym">Peniophora carnosa</name>
    <dbReference type="NCBI Taxonomy" id="650164"/>
    <lineage>
        <taxon>Eukaryota</taxon>
        <taxon>Fungi</taxon>
        <taxon>Dikarya</taxon>
        <taxon>Basidiomycota</taxon>
        <taxon>Agaricomycotina</taxon>
        <taxon>Agaricomycetes</taxon>
        <taxon>Polyporales</taxon>
        <taxon>Phanerochaetaceae</taxon>
        <taxon>Phanerochaete</taxon>
    </lineage>
</organism>
<evidence type="ECO:0000313" key="3">
    <source>
        <dbReference type="Proteomes" id="UP000008370"/>
    </source>
</evidence>
<feature type="compositionally biased region" description="Basic and acidic residues" evidence="1">
    <location>
        <begin position="1"/>
        <end position="11"/>
    </location>
</feature>
<dbReference type="Proteomes" id="UP000008370">
    <property type="component" value="Unassembled WGS sequence"/>
</dbReference>
<protein>
    <submittedName>
        <fullName evidence="2">Uncharacterized protein</fullName>
    </submittedName>
</protein>
<dbReference type="RefSeq" id="XP_007398451.1">
    <property type="nucleotide sequence ID" value="XM_007398389.1"/>
</dbReference>
<proteinExistence type="predicted"/>
<feature type="compositionally biased region" description="Low complexity" evidence="1">
    <location>
        <begin position="35"/>
        <end position="55"/>
    </location>
</feature>